<evidence type="ECO:0000313" key="4">
    <source>
        <dbReference type="Proteomes" id="UP001597233"/>
    </source>
</evidence>
<dbReference type="InterPro" id="IPR006674">
    <property type="entry name" value="HD_domain"/>
</dbReference>
<dbReference type="Gene3D" id="1.20.58.1910">
    <property type="match status" value="1"/>
</dbReference>
<sequence length="264" mass="29791">MTQPHHTDARVGQQFETTASTDASTSSSTAAIVPPSIPAAPTAEVHSQLSEQKQRILAATYAFVKQELSGETSGHDWWHIHRVVQMARRLALAEGADDYICSMAALLHDIADEKLNPSKEIGMQRVTDWLDRQQVDTADRQQITFIIANMSYNGGNNPPLPSIEGKVVQDADRLDAIGAIAIARTFVYAGHVGDMMYDPDLPVREHMTAEQYRNGRSTAINHFHEKLLKLKNRINTPSARHIAEERHQYMQQYVQRFYEEWEGR</sequence>
<keyword evidence="4" id="KW-1185">Reference proteome</keyword>
<dbReference type="EMBL" id="JBHUEH010000014">
    <property type="protein sequence ID" value="MFD1886081.1"/>
    <property type="molecule type" value="Genomic_DNA"/>
</dbReference>
<dbReference type="InterPro" id="IPR003607">
    <property type="entry name" value="HD/PDEase_dom"/>
</dbReference>
<dbReference type="PROSITE" id="PS51831">
    <property type="entry name" value="HD"/>
    <property type="match status" value="1"/>
</dbReference>
<evidence type="ECO:0000259" key="2">
    <source>
        <dbReference type="PROSITE" id="PS51831"/>
    </source>
</evidence>
<reference evidence="4" key="1">
    <citation type="journal article" date="2019" name="Int. J. Syst. Evol. Microbiol.">
        <title>The Global Catalogue of Microorganisms (GCM) 10K type strain sequencing project: providing services to taxonomists for standard genome sequencing and annotation.</title>
        <authorList>
            <consortium name="The Broad Institute Genomics Platform"/>
            <consortium name="The Broad Institute Genome Sequencing Center for Infectious Disease"/>
            <person name="Wu L."/>
            <person name="Ma J."/>
        </authorList>
    </citation>
    <scope>NUCLEOTIDE SEQUENCE [LARGE SCALE GENOMIC DNA]</scope>
    <source>
        <strain evidence="4">CCUG 54950</strain>
    </source>
</reference>
<dbReference type="Proteomes" id="UP001597233">
    <property type="component" value="Unassembled WGS sequence"/>
</dbReference>
<dbReference type="Pfam" id="PF01966">
    <property type="entry name" value="HD"/>
    <property type="match status" value="1"/>
</dbReference>
<accession>A0ABW4RIN3</accession>
<evidence type="ECO:0000313" key="3">
    <source>
        <dbReference type="EMBL" id="MFD1886081.1"/>
    </source>
</evidence>
<dbReference type="SMART" id="SM00471">
    <property type="entry name" value="HDc"/>
    <property type="match status" value="1"/>
</dbReference>
<gene>
    <name evidence="3" type="ORF">ACFSC9_11145</name>
</gene>
<feature type="compositionally biased region" description="Low complexity" evidence="1">
    <location>
        <begin position="17"/>
        <end position="35"/>
    </location>
</feature>
<dbReference type="Gene3D" id="1.10.472.50">
    <property type="entry name" value="HD-domain/PDEase-like"/>
    <property type="match status" value="1"/>
</dbReference>
<dbReference type="PANTHER" id="PTHR33594">
    <property type="entry name" value="SUPERFAMILY HYDROLASE, PUTATIVE (AFU_ORTHOLOGUE AFUA_1G03035)-RELATED"/>
    <property type="match status" value="1"/>
</dbReference>
<dbReference type="SUPFAM" id="SSF109604">
    <property type="entry name" value="HD-domain/PDEase-like"/>
    <property type="match status" value="1"/>
</dbReference>
<dbReference type="CDD" id="cd00077">
    <property type="entry name" value="HDc"/>
    <property type="match status" value="1"/>
</dbReference>
<protein>
    <submittedName>
        <fullName evidence="3">HD domain-containing protein</fullName>
    </submittedName>
</protein>
<organism evidence="3 4">
    <name type="scientific">Paenibacillus wenxiniae</name>
    <dbReference type="NCBI Taxonomy" id="1636843"/>
    <lineage>
        <taxon>Bacteria</taxon>
        <taxon>Bacillati</taxon>
        <taxon>Bacillota</taxon>
        <taxon>Bacilli</taxon>
        <taxon>Bacillales</taxon>
        <taxon>Paenibacillaceae</taxon>
        <taxon>Paenibacillus</taxon>
    </lineage>
</organism>
<comment type="caution">
    <text evidence="3">The sequence shown here is derived from an EMBL/GenBank/DDBJ whole genome shotgun (WGS) entry which is preliminary data.</text>
</comment>
<dbReference type="RefSeq" id="WP_347327142.1">
    <property type="nucleotide sequence ID" value="NZ_JBCGUH010000021.1"/>
</dbReference>
<proteinExistence type="predicted"/>
<dbReference type="PANTHER" id="PTHR33594:SF1">
    <property type="entry name" value="HD_PDEASE DOMAIN-CONTAINING PROTEIN"/>
    <property type="match status" value="1"/>
</dbReference>
<evidence type="ECO:0000256" key="1">
    <source>
        <dbReference type="SAM" id="MobiDB-lite"/>
    </source>
</evidence>
<name>A0ABW4RIN3_9BACL</name>
<feature type="region of interest" description="Disordered" evidence="1">
    <location>
        <begin position="1"/>
        <end position="35"/>
    </location>
</feature>
<feature type="domain" description="HD" evidence="2">
    <location>
        <begin position="76"/>
        <end position="177"/>
    </location>
</feature>